<dbReference type="PANTHER" id="PTHR23055">
    <property type="entry name" value="CALCIUM BINDING PROTEINS"/>
    <property type="match status" value="1"/>
</dbReference>
<accession>A0A8J9ZC90</accession>
<evidence type="ECO:0000256" key="6">
    <source>
        <dbReference type="ARBA" id="ARBA00023288"/>
    </source>
</evidence>
<evidence type="ECO:0000256" key="3">
    <source>
        <dbReference type="ARBA" id="ARBA00022723"/>
    </source>
</evidence>
<dbReference type="InterPro" id="IPR028846">
    <property type="entry name" value="Recoverin"/>
</dbReference>
<keyword evidence="2" id="KW-0519">Myristate</keyword>
<evidence type="ECO:0000313" key="9">
    <source>
        <dbReference type="Proteomes" id="UP000838412"/>
    </source>
</evidence>
<dbReference type="SMART" id="SM00054">
    <property type="entry name" value="EFh"/>
    <property type="match status" value="3"/>
</dbReference>
<dbReference type="PRINTS" id="PR00450">
    <property type="entry name" value="RECOVERIN"/>
</dbReference>
<sequence length="306" mass="35039">MGGLHSRVTGILDKRRSSGEAEGMGCFGSRVQTCKTQLRRTYNGKRPLREQSKRMLTQLARVTHFTVAEVKQWYRLFLTDCPDGQLSEGQFVSFYCNHFEHGDAKIKAILARRIFHTFDRDASGCVDFREFLCGMSAMLRGTPMERLKWAFCIFDLNSDGTVSKKELINVLTFLQDIRLPQETNIDELLQAQERREREDHIQDVTEKIFERLDSDQDGFLILREFIEGLRRDPGLLQIVNGSTDSCHDNNLTQGPMSEEQTDSTHALCEEVEKGCYDDQAASNGLMYGLSNMEKEDDDSTYSDTEK</sequence>
<evidence type="ECO:0000259" key="7">
    <source>
        <dbReference type="PROSITE" id="PS50222"/>
    </source>
</evidence>
<dbReference type="PANTHER" id="PTHR23055:SF178">
    <property type="entry name" value="NEUROCALCIN HOMOLOG"/>
    <property type="match status" value="1"/>
</dbReference>
<dbReference type="SUPFAM" id="SSF47473">
    <property type="entry name" value="EF-hand"/>
    <property type="match status" value="1"/>
</dbReference>
<dbReference type="Proteomes" id="UP000838412">
    <property type="component" value="Chromosome 19"/>
</dbReference>
<proteinExistence type="inferred from homology"/>
<name>A0A8J9ZC90_BRALA</name>
<dbReference type="InterPro" id="IPR002048">
    <property type="entry name" value="EF_hand_dom"/>
</dbReference>
<dbReference type="InterPro" id="IPR018247">
    <property type="entry name" value="EF_Hand_1_Ca_BS"/>
</dbReference>
<reference evidence="8" key="1">
    <citation type="submission" date="2022-01" db="EMBL/GenBank/DDBJ databases">
        <authorList>
            <person name="Braso-Vives M."/>
        </authorList>
    </citation>
    <scope>NUCLEOTIDE SEQUENCE</scope>
</reference>
<dbReference type="Pfam" id="PF13499">
    <property type="entry name" value="EF-hand_7"/>
    <property type="match status" value="1"/>
</dbReference>
<dbReference type="GO" id="GO:0005509">
    <property type="term" value="F:calcium ion binding"/>
    <property type="evidence" value="ECO:0007669"/>
    <property type="project" value="InterPro"/>
</dbReference>
<dbReference type="EMBL" id="OV696704">
    <property type="protein sequence ID" value="CAH1251874.1"/>
    <property type="molecule type" value="Genomic_DNA"/>
</dbReference>
<dbReference type="Gene3D" id="1.10.238.10">
    <property type="entry name" value="EF-hand"/>
    <property type="match status" value="1"/>
</dbReference>
<evidence type="ECO:0000256" key="2">
    <source>
        <dbReference type="ARBA" id="ARBA00022707"/>
    </source>
</evidence>
<feature type="domain" description="EF-hand" evidence="7">
    <location>
        <begin position="106"/>
        <end position="141"/>
    </location>
</feature>
<dbReference type="OrthoDB" id="191686at2759"/>
<evidence type="ECO:0000256" key="1">
    <source>
        <dbReference type="ARBA" id="ARBA00006049"/>
    </source>
</evidence>
<keyword evidence="9" id="KW-1185">Reference proteome</keyword>
<dbReference type="EMBL" id="OV696704">
    <property type="protein sequence ID" value="CAH1251875.1"/>
    <property type="molecule type" value="Genomic_DNA"/>
</dbReference>
<feature type="domain" description="EF-hand" evidence="7">
    <location>
        <begin position="200"/>
        <end position="235"/>
    </location>
</feature>
<dbReference type="PROSITE" id="PS00018">
    <property type="entry name" value="EF_HAND_1"/>
    <property type="match status" value="2"/>
</dbReference>
<gene>
    <name evidence="8" type="primary">NCALD</name>
    <name evidence="8" type="ORF">BLAG_LOCUS12116</name>
</gene>
<keyword evidence="5" id="KW-0106">Calcium</keyword>
<dbReference type="AlphaFoldDB" id="A0A8J9ZC90"/>
<organism evidence="8 9">
    <name type="scientific">Branchiostoma lanceolatum</name>
    <name type="common">Common lancelet</name>
    <name type="synonym">Amphioxus lanceolatum</name>
    <dbReference type="NCBI Taxonomy" id="7740"/>
    <lineage>
        <taxon>Eukaryota</taxon>
        <taxon>Metazoa</taxon>
        <taxon>Chordata</taxon>
        <taxon>Cephalochordata</taxon>
        <taxon>Leptocardii</taxon>
        <taxon>Amphioxiformes</taxon>
        <taxon>Branchiostomatidae</taxon>
        <taxon>Branchiostoma</taxon>
    </lineage>
</organism>
<protein>
    <submittedName>
        <fullName evidence="8">NCALD protein</fullName>
    </submittedName>
</protein>
<dbReference type="InterPro" id="IPR011992">
    <property type="entry name" value="EF-hand-dom_pair"/>
</dbReference>
<keyword evidence="4" id="KW-0677">Repeat</keyword>
<dbReference type="CDD" id="cd00051">
    <property type="entry name" value="EFh"/>
    <property type="match status" value="2"/>
</dbReference>
<evidence type="ECO:0000256" key="4">
    <source>
        <dbReference type="ARBA" id="ARBA00022737"/>
    </source>
</evidence>
<dbReference type="PROSITE" id="PS50222">
    <property type="entry name" value="EF_HAND_2"/>
    <property type="match status" value="3"/>
</dbReference>
<evidence type="ECO:0000256" key="5">
    <source>
        <dbReference type="ARBA" id="ARBA00022837"/>
    </source>
</evidence>
<evidence type="ECO:0000313" key="8">
    <source>
        <dbReference type="EMBL" id="CAH1251875.1"/>
    </source>
</evidence>
<keyword evidence="3" id="KW-0479">Metal-binding</keyword>
<keyword evidence="6" id="KW-0449">Lipoprotein</keyword>
<feature type="domain" description="EF-hand" evidence="7">
    <location>
        <begin position="142"/>
        <end position="177"/>
    </location>
</feature>
<comment type="similarity">
    <text evidence="1">Belongs to the recoverin family.</text>
</comment>